<dbReference type="SUPFAM" id="SSF51182">
    <property type="entry name" value="RmlC-like cupins"/>
    <property type="match status" value="1"/>
</dbReference>
<dbReference type="AlphaFoldDB" id="A0A9P5YF12"/>
<comment type="caution">
    <text evidence="1">The sequence shown here is derived from an EMBL/GenBank/DDBJ whole genome shotgun (WGS) entry which is preliminary data.</text>
</comment>
<gene>
    <name evidence="1" type="ORF">BDZ94DRAFT_1248771</name>
</gene>
<accession>A0A9P5YF12</accession>
<dbReference type="Gene3D" id="2.60.120.10">
    <property type="entry name" value="Jelly Rolls"/>
    <property type="match status" value="1"/>
</dbReference>
<dbReference type="InterPro" id="IPR011051">
    <property type="entry name" value="RmlC_Cupin_sf"/>
</dbReference>
<keyword evidence="2" id="KW-1185">Reference proteome</keyword>
<evidence type="ECO:0000313" key="1">
    <source>
        <dbReference type="EMBL" id="KAF9467682.1"/>
    </source>
</evidence>
<proteinExistence type="predicted"/>
<dbReference type="Proteomes" id="UP000807353">
    <property type="component" value="Unassembled WGS sequence"/>
</dbReference>
<organism evidence="1 2">
    <name type="scientific">Collybia nuda</name>
    <dbReference type="NCBI Taxonomy" id="64659"/>
    <lineage>
        <taxon>Eukaryota</taxon>
        <taxon>Fungi</taxon>
        <taxon>Dikarya</taxon>
        <taxon>Basidiomycota</taxon>
        <taxon>Agaricomycotina</taxon>
        <taxon>Agaricomycetes</taxon>
        <taxon>Agaricomycetidae</taxon>
        <taxon>Agaricales</taxon>
        <taxon>Tricholomatineae</taxon>
        <taxon>Clitocybaceae</taxon>
        <taxon>Collybia</taxon>
    </lineage>
</organism>
<evidence type="ECO:0000313" key="2">
    <source>
        <dbReference type="Proteomes" id="UP000807353"/>
    </source>
</evidence>
<dbReference type="InterPro" id="IPR014710">
    <property type="entry name" value="RmlC-like_jellyroll"/>
</dbReference>
<protein>
    <submittedName>
        <fullName evidence="1">Uncharacterized protein</fullName>
    </submittedName>
</protein>
<reference evidence="1" key="1">
    <citation type="submission" date="2020-11" db="EMBL/GenBank/DDBJ databases">
        <authorList>
            <consortium name="DOE Joint Genome Institute"/>
            <person name="Ahrendt S."/>
            <person name="Riley R."/>
            <person name="Andreopoulos W."/>
            <person name="Labutti K."/>
            <person name="Pangilinan J."/>
            <person name="Ruiz-Duenas F.J."/>
            <person name="Barrasa J.M."/>
            <person name="Sanchez-Garcia M."/>
            <person name="Camarero S."/>
            <person name="Miyauchi S."/>
            <person name="Serrano A."/>
            <person name="Linde D."/>
            <person name="Babiker R."/>
            <person name="Drula E."/>
            <person name="Ayuso-Fernandez I."/>
            <person name="Pacheco R."/>
            <person name="Padilla G."/>
            <person name="Ferreira P."/>
            <person name="Barriuso J."/>
            <person name="Kellner H."/>
            <person name="Castanera R."/>
            <person name="Alfaro M."/>
            <person name="Ramirez L."/>
            <person name="Pisabarro A.G."/>
            <person name="Kuo A."/>
            <person name="Tritt A."/>
            <person name="Lipzen A."/>
            <person name="He G."/>
            <person name="Yan M."/>
            <person name="Ng V."/>
            <person name="Cullen D."/>
            <person name="Martin F."/>
            <person name="Rosso M.-N."/>
            <person name="Henrissat B."/>
            <person name="Hibbett D."/>
            <person name="Martinez A.T."/>
            <person name="Grigoriev I.V."/>
        </authorList>
    </citation>
    <scope>NUCLEOTIDE SEQUENCE</scope>
    <source>
        <strain evidence="1">CBS 247.69</strain>
    </source>
</reference>
<sequence>MSNNQHLPETIVFGKGMTMTFLRNEPYLTKTHISGAPDADVLYVPPHWHETHNEIICVLDGQMEITLGASVRLYGPHDGDVVIPKGAIHSLKTYKGVACTFQERTDPMDGEKEVFFRNMLGQGAPQSNILALAQTCYYGDTRPAFPGHFIWLEKVFVTLLGGYLAPLLGYRLKHEFPNKQE</sequence>
<dbReference type="OrthoDB" id="504210at2759"/>
<name>A0A9P5YF12_9AGAR</name>
<dbReference type="EMBL" id="MU150236">
    <property type="protein sequence ID" value="KAF9467682.1"/>
    <property type="molecule type" value="Genomic_DNA"/>
</dbReference>